<dbReference type="Gene3D" id="1.20.1250.20">
    <property type="entry name" value="MFS general substrate transporter like domains"/>
    <property type="match status" value="1"/>
</dbReference>
<sequence>MMVPRIMPLSCCRAMPKNDGAKKLASETVPDQRWKLQVFYICFYGFMTQIRPGESFITPYLLGTDKNFTKAEVTNVITPVLSYSYMAVLPVLVLQSLSHISIWLLLVLGTSVLAMQLMEFFYGITMAARIAYSSYIFSLVAPSRYQRMASYSRSAVLLGVFTSSVLGQLCVTLGGVRFHTLNYVSLGFVSFGLILTLFLERPRRSLFFNQPRGPSDATVPTELDRMAKGDSGVGTRGWQDMVLCRMLRELGALARQPQLRLWSLWWVFNSVGYYLMLYYAHILWNEISPTTDNRRVYNGGVDAASTLLGAVASFAAGYVKIRWTLWSELVIGVVTAFQAGLLLLMNSTTNIWLCYAAYILFRGSHQFLVPIAIFQIATSLSKELCALVFGVNTFFATVLKTIITIIVADKRGLGLSVHPQFYVYFGYFTLLAVVYLLAAIRVGVQHSHRRQPVELALAKEPCQAPVEIPAQEKSPEAGTVQA</sequence>
<dbReference type="PIRSF" id="PIRSF028739">
    <property type="entry name" value="Folate_carrier"/>
    <property type="match status" value="1"/>
</dbReference>
<dbReference type="PANTHER" id="PTHR10686">
    <property type="entry name" value="FOLATE TRANSPORTER"/>
    <property type="match status" value="1"/>
</dbReference>
<reference evidence="5" key="1">
    <citation type="submission" date="2025-08" db="UniProtKB">
        <authorList>
            <consortium name="Ensembl"/>
        </authorList>
    </citation>
    <scope>IDENTIFICATION</scope>
</reference>
<organism evidence="5 6">
    <name type="scientific">Zosterops lateralis melanops</name>
    <dbReference type="NCBI Taxonomy" id="1220523"/>
    <lineage>
        <taxon>Eukaryota</taxon>
        <taxon>Metazoa</taxon>
        <taxon>Chordata</taxon>
        <taxon>Craniata</taxon>
        <taxon>Vertebrata</taxon>
        <taxon>Euteleostomi</taxon>
        <taxon>Archelosauria</taxon>
        <taxon>Archosauria</taxon>
        <taxon>Dinosauria</taxon>
        <taxon>Saurischia</taxon>
        <taxon>Theropoda</taxon>
        <taxon>Coelurosauria</taxon>
        <taxon>Aves</taxon>
        <taxon>Neognathae</taxon>
        <taxon>Neoaves</taxon>
        <taxon>Telluraves</taxon>
        <taxon>Australaves</taxon>
        <taxon>Passeriformes</taxon>
        <taxon>Sylvioidea</taxon>
        <taxon>Zosteropidae</taxon>
        <taxon>Zosterops</taxon>
    </lineage>
</organism>
<dbReference type="PANTHER" id="PTHR10686:SF12">
    <property type="entry name" value="REDUCED FOLATE TRANSPORTER"/>
    <property type="match status" value="1"/>
</dbReference>
<protein>
    <submittedName>
        <fullName evidence="5">Solute carrier family 19 member 1</fullName>
    </submittedName>
</protein>
<evidence type="ECO:0000313" key="6">
    <source>
        <dbReference type="Proteomes" id="UP000694401"/>
    </source>
</evidence>
<name>A0A8D2NNK1_ZOSLA</name>
<feature type="transmembrane region" description="Helical" evidence="4">
    <location>
        <begin position="154"/>
        <end position="174"/>
    </location>
</feature>
<dbReference type="GO" id="GO:0005542">
    <property type="term" value="F:folic acid binding"/>
    <property type="evidence" value="ECO:0007669"/>
    <property type="project" value="TreeGrafter"/>
</dbReference>
<dbReference type="GO" id="GO:0098838">
    <property type="term" value="P:folate transmembrane transport"/>
    <property type="evidence" value="ECO:0007669"/>
    <property type="project" value="TreeGrafter"/>
</dbReference>
<comment type="similarity">
    <text evidence="2 3">Belongs to the reduced folate carrier (RFC) transporter (TC 2.A.48) family.</text>
</comment>
<dbReference type="GO" id="GO:0016324">
    <property type="term" value="C:apical plasma membrane"/>
    <property type="evidence" value="ECO:0007669"/>
    <property type="project" value="TreeGrafter"/>
</dbReference>
<comment type="subcellular location">
    <subcellularLocation>
        <location evidence="1 3">Membrane</location>
        <topology evidence="1 3">Multi-pass membrane protein</topology>
    </subcellularLocation>
</comment>
<feature type="transmembrane region" description="Helical" evidence="4">
    <location>
        <begin position="296"/>
        <end position="318"/>
    </location>
</feature>
<evidence type="ECO:0000256" key="3">
    <source>
        <dbReference type="PIRNR" id="PIRNR028739"/>
    </source>
</evidence>
<proteinExistence type="inferred from homology"/>
<feature type="transmembrane region" description="Helical" evidence="4">
    <location>
        <begin position="350"/>
        <end position="374"/>
    </location>
</feature>
<keyword evidence="3 4" id="KW-0472">Membrane</keyword>
<dbReference type="GO" id="GO:0016323">
    <property type="term" value="C:basolateral plasma membrane"/>
    <property type="evidence" value="ECO:0007669"/>
    <property type="project" value="TreeGrafter"/>
</dbReference>
<feature type="transmembrane region" description="Helical" evidence="4">
    <location>
        <begin position="420"/>
        <end position="440"/>
    </location>
</feature>
<dbReference type="Pfam" id="PF01770">
    <property type="entry name" value="Folate_carrier"/>
    <property type="match status" value="1"/>
</dbReference>
<feature type="transmembrane region" description="Helical" evidence="4">
    <location>
        <begin position="325"/>
        <end position="344"/>
    </location>
</feature>
<evidence type="ECO:0000313" key="5">
    <source>
        <dbReference type="Ensembl" id="ENSZLMP00000001505.1"/>
    </source>
</evidence>
<feature type="transmembrane region" description="Helical" evidence="4">
    <location>
        <begin position="180"/>
        <end position="199"/>
    </location>
</feature>
<dbReference type="Proteomes" id="UP000694401">
    <property type="component" value="Unassembled WGS sequence"/>
</dbReference>
<feature type="transmembrane region" description="Helical" evidence="4">
    <location>
        <begin position="264"/>
        <end position="284"/>
    </location>
</feature>
<keyword evidence="4" id="KW-0812">Transmembrane</keyword>
<reference evidence="5" key="2">
    <citation type="submission" date="2025-09" db="UniProtKB">
        <authorList>
            <consortium name="Ensembl"/>
        </authorList>
    </citation>
    <scope>IDENTIFICATION</scope>
</reference>
<dbReference type="Ensembl" id="ENSZLMT00000001573.1">
    <property type="protein sequence ID" value="ENSZLMP00000001505.1"/>
    <property type="gene ID" value="ENSZLMG00000001156.1"/>
</dbReference>
<evidence type="ECO:0000256" key="1">
    <source>
        <dbReference type="ARBA" id="ARBA00004141"/>
    </source>
</evidence>
<dbReference type="SUPFAM" id="SSF103473">
    <property type="entry name" value="MFS general substrate transporter"/>
    <property type="match status" value="1"/>
</dbReference>
<dbReference type="NCBIfam" id="TIGR00806">
    <property type="entry name" value="rfc"/>
    <property type="match status" value="1"/>
</dbReference>
<dbReference type="InterPro" id="IPR002666">
    <property type="entry name" value="Folate_carrier"/>
</dbReference>
<dbReference type="GO" id="GO:0008518">
    <property type="term" value="F:folate:monoatomic anion antiporter activity"/>
    <property type="evidence" value="ECO:0007669"/>
    <property type="project" value="TreeGrafter"/>
</dbReference>
<dbReference type="InterPro" id="IPR036259">
    <property type="entry name" value="MFS_trans_sf"/>
</dbReference>
<accession>A0A8D2NNK1</accession>
<keyword evidence="6" id="KW-1185">Reference proteome</keyword>
<evidence type="ECO:0000256" key="4">
    <source>
        <dbReference type="SAM" id="Phobius"/>
    </source>
</evidence>
<evidence type="ECO:0000256" key="2">
    <source>
        <dbReference type="ARBA" id="ARBA00005773"/>
    </source>
</evidence>
<keyword evidence="3" id="KW-0813">Transport</keyword>
<feature type="transmembrane region" description="Helical" evidence="4">
    <location>
        <begin position="386"/>
        <end position="408"/>
    </location>
</feature>
<keyword evidence="4" id="KW-1133">Transmembrane helix</keyword>
<dbReference type="AlphaFoldDB" id="A0A8D2NNK1"/>